<dbReference type="GO" id="GO:0008094">
    <property type="term" value="F:ATP-dependent activity, acting on DNA"/>
    <property type="evidence" value="ECO:0007669"/>
    <property type="project" value="TreeGrafter"/>
</dbReference>
<name>A0A9J5Z4F5_SOLCO</name>
<evidence type="ECO:0000256" key="3">
    <source>
        <dbReference type="ARBA" id="ARBA00022840"/>
    </source>
</evidence>
<dbReference type="GO" id="GO:0006289">
    <property type="term" value="P:nucleotide-excision repair"/>
    <property type="evidence" value="ECO:0007669"/>
    <property type="project" value="TreeGrafter"/>
</dbReference>
<dbReference type="AlphaFoldDB" id="A0A9J5Z4F5"/>
<gene>
    <name evidence="4" type="ORF">H5410_028308</name>
</gene>
<keyword evidence="5" id="KW-1185">Reference proteome</keyword>
<sequence length="162" mass="18526">MRHPSNKQTYLLNFSATVGQFSCPSCFKSITVDFTTNDQKAKETMKGFRSSSILNRICLDNFLTSIKIEALREEITFMIERDGSIKAIVFSQFTSFLDPIHYSLQKVRHVFFIPFISTPIVSINSQQKTFVVCIWQSGISCVQLDGSMTIIARDFVIIKIYQ</sequence>
<dbReference type="PANTHER" id="PTHR45626:SF30">
    <property type="entry name" value="HELICASE ATP-BINDING DOMAIN-CONTAINING PROTEIN"/>
    <property type="match status" value="1"/>
</dbReference>
<dbReference type="SUPFAM" id="SSF52540">
    <property type="entry name" value="P-loop containing nucleoside triphosphate hydrolases"/>
    <property type="match status" value="1"/>
</dbReference>
<dbReference type="InterPro" id="IPR050628">
    <property type="entry name" value="SNF2_RAD54_helicase_TF"/>
</dbReference>
<organism evidence="4 5">
    <name type="scientific">Solanum commersonii</name>
    <name type="common">Commerson's wild potato</name>
    <name type="synonym">Commerson's nightshade</name>
    <dbReference type="NCBI Taxonomy" id="4109"/>
    <lineage>
        <taxon>Eukaryota</taxon>
        <taxon>Viridiplantae</taxon>
        <taxon>Streptophyta</taxon>
        <taxon>Embryophyta</taxon>
        <taxon>Tracheophyta</taxon>
        <taxon>Spermatophyta</taxon>
        <taxon>Magnoliopsida</taxon>
        <taxon>eudicotyledons</taxon>
        <taxon>Gunneridae</taxon>
        <taxon>Pentapetalae</taxon>
        <taxon>asterids</taxon>
        <taxon>lamiids</taxon>
        <taxon>Solanales</taxon>
        <taxon>Solanaceae</taxon>
        <taxon>Solanoideae</taxon>
        <taxon>Solaneae</taxon>
        <taxon>Solanum</taxon>
    </lineage>
</organism>
<dbReference type="GO" id="GO:0005524">
    <property type="term" value="F:ATP binding"/>
    <property type="evidence" value="ECO:0007669"/>
    <property type="project" value="UniProtKB-KW"/>
</dbReference>
<protein>
    <submittedName>
        <fullName evidence="4">Uncharacterized protein</fullName>
    </submittedName>
</protein>
<comment type="caution">
    <text evidence="4">The sequence shown here is derived from an EMBL/GenBank/DDBJ whole genome shotgun (WGS) entry which is preliminary data.</text>
</comment>
<evidence type="ECO:0000256" key="2">
    <source>
        <dbReference type="ARBA" id="ARBA00022801"/>
    </source>
</evidence>
<proteinExistence type="predicted"/>
<dbReference type="PANTHER" id="PTHR45626">
    <property type="entry name" value="TRANSCRIPTION TERMINATION FACTOR 2-RELATED"/>
    <property type="match status" value="1"/>
</dbReference>
<accession>A0A9J5Z4F5</accession>
<evidence type="ECO:0000256" key="1">
    <source>
        <dbReference type="ARBA" id="ARBA00022741"/>
    </source>
</evidence>
<dbReference type="EMBL" id="JACXVP010000005">
    <property type="protein sequence ID" value="KAG5606816.1"/>
    <property type="molecule type" value="Genomic_DNA"/>
</dbReference>
<keyword evidence="1" id="KW-0547">Nucleotide-binding</keyword>
<keyword evidence="2" id="KW-0378">Hydrolase</keyword>
<evidence type="ECO:0000313" key="5">
    <source>
        <dbReference type="Proteomes" id="UP000824120"/>
    </source>
</evidence>
<dbReference type="OrthoDB" id="1747486at2759"/>
<dbReference type="GO" id="GO:0005634">
    <property type="term" value="C:nucleus"/>
    <property type="evidence" value="ECO:0007669"/>
    <property type="project" value="TreeGrafter"/>
</dbReference>
<keyword evidence="3" id="KW-0067">ATP-binding</keyword>
<dbReference type="InterPro" id="IPR027417">
    <property type="entry name" value="P-loop_NTPase"/>
</dbReference>
<dbReference type="GO" id="GO:0016787">
    <property type="term" value="F:hydrolase activity"/>
    <property type="evidence" value="ECO:0007669"/>
    <property type="project" value="UniProtKB-KW"/>
</dbReference>
<dbReference type="Gene3D" id="3.40.50.300">
    <property type="entry name" value="P-loop containing nucleotide triphosphate hydrolases"/>
    <property type="match status" value="1"/>
</dbReference>
<reference evidence="4 5" key="1">
    <citation type="submission" date="2020-09" db="EMBL/GenBank/DDBJ databases">
        <title>De no assembly of potato wild relative species, Solanum commersonii.</title>
        <authorList>
            <person name="Cho K."/>
        </authorList>
    </citation>
    <scope>NUCLEOTIDE SEQUENCE [LARGE SCALE GENOMIC DNA]</scope>
    <source>
        <strain evidence="4">LZ3.2</strain>
        <tissue evidence="4">Leaf</tissue>
    </source>
</reference>
<dbReference type="Proteomes" id="UP000824120">
    <property type="component" value="Chromosome 5"/>
</dbReference>
<evidence type="ECO:0000313" key="4">
    <source>
        <dbReference type="EMBL" id="KAG5606816.1"/>
    </source>
</evidence>